<proteinExistence type="predicted"/>
<gene>
    <name evidence="1" type="ORF">PHABIO_465</name>
</gene>
<sequence>MAILKKPFDVKLIPFCAFENARSYEAAVYAVEQVNKVLALVKQGYLVLEDGALFNPGFEINYSKTTFSMYGFENDGTDKVGCRIWLVGHCKGGPNYDLNYVTKKEIKDWFKKYRFIKKSNILNLLKV</sequence>
<dbReference type="Proteomes" id="UP000225448">
    <property type="component" value="Segment"/>
</dbReference>
<organism evidence="1 2">
    <name type="scientific">Pseudomonas phage Phabio</name>
    <dbReference type="NCBI Taxonomy" id="2006668"/>
    <lineage>
        <taxon>Viruses</taxon>
        <taxon>Duplodnaviria</taxon>
        <taxon>Heunggongvirae</taxon>
        <taxon>Uroviricota</taxon>
        <taxon>Caudoviricetes</taxon>
        <taxon>Chimalliviridae</taxon>
        <taxon>Phabiovirus</taxon>
        <taxon>Phabiovirus phabio</taxon>
    </lineage>
</organism>
<name>A0A1Y0SZ91_9CAUD</name>
<protein>
    <submittedName>
        <fullName evidence="1">Uncharacterized protein</fullName>
    </submittedName>
</protein>
<keyword evidence="2" id="KW-1185">Reference proteome</keyword>
<dbReference type="EMBL" id="MF042360">
    <property type="protein sequence ID" value="ARV77093.1"/>
    <property type="molecule type" value="Genomic_DNA"/>
</dbReference>
<reference evidence="1 2" key="1">
    <citation type="submission" date="2017-05" db="EMBL/GenBank/DDBJ databases">
        <authorList>
            <person name="Song R."/>
            <person name="Chenine A.L."/>
            <person name="Ruprecht R.M."/>
        </authorList>
    </citation>
    <scope>NUCLEOTIDE SEQUENCE [LARGE SCALE GENOMIC DNA]</scope>
</reference>
<evidence type="ECO:0000313" key="1">
    <source>
        <dbReference type="EMBL" id="ARV77093.1"/>
    </source>
</evidence>
<accession>A0A1Y0SZ91</accession>
<evidence type="ECO:0000313" key="2">
    <source>
        <dbReference type="Proteomes" id="UP000225448"/>
    </source>
</evidence>